<sequence length="211" mass="23626">MVDHGQVTAAPLERSASWALMAQVLLTGALFAAVPYAASMVPFERIYIDGPYNAPHEQDPLYPVRTALIVAGLVIPVLALPFAFIGWRRRQTHPGPAMLQMSLLLSAFVIGWRNYPYYALGIYRAYVGEARVHDFDPVGLYPFRDARCLPFEVGVLLLYPIAAVAVPRIGYRLFHEKKRMTRAFAIGVLLSLATTVLAFASTPKYMFWFMD</sequence>
<dbReference type="OrthoDB" id="5520060at2"/>
<keyword evidence="1" id="KW-0472">Membrane</keyword>
<evidence type="ECO:0000313" key="2">
    <source>
        <dbReference type="EMBL" id="TQF13999.1"/>
    </source>
</evidence>
<reference evidence="2 3" key="1">
    <citation type="submission" date="2019-06" db="EMBL/GenBank/DDBJ databases">
        <authorList>
            <person name="Livingstone P."/>
            <person name="Whitworth D."/>
        </authorList>
    </citation>
    <scope>NUCLEOTIDE SEQUENCE [LARGE SCALE GENOMIC DNA]</scope>
    <source>
        <strain evidence="2 3">AM401</strain>
    </source>
</reference>
<gene>
    <name evidence="2" type="ORF">FJV41_20940</name>
</gene>
<keyword evidence="1" id="KW-0812">Transmembrane</keyword>
<keyword evidence="1" id="KW-1133">Transmembrane helix</keyword>
<feature type="transmembrane region" description="Helical" evidence="1">
    <location>
        <begin position="149"/>
        <end position="171"/>
    </location>
</feature>
<dbReference type="Proteomes" id="UP000315369">
    <property type="component" value="Unassembled WGS sequence"/>
</dbReference>
<keyword evidence="3" id="KW-1185">Reference proteome</keyword>
<dbReference type="EMBL" id="VIFM01000081">
    <property type="protein sequence ID" value="TQF13999.1"/>
    <property type="molecule type" value="Genomic_DNA"/>
</dbReference>
<accession>A0A540WYA3</accession>
<organism evidence="2 3">
    <name type="scientific">Myxococcus llanfairpwllgwyngyllgogerychwyrndrobwllllantysiliogogogochensis</name>
    <dbReference type="NCBI Taxonomy" id="2590453"/>
    <lineage>
        <taxon>Bacteria</taxon>
        <taxon>Pseudomonadati</taxon>
        <taxon>Myxococcota</taxon>
        <taxon>Myxococcia</taxon>
        <taxon>Myxococcales</taxon>
        <taxon>Cystobacterineae</taxon>
        <taxon>Myxococcaceae</taxon>
        <taxon>Myxococcus</taxon>
    </lineage>
</organism>
<protein>
    <submittedName>
        <fullName evidence="2">Uncharacterized protein</fullName>
    </submittedName>
</protein>
<feature type="transmembrane region" description="Helical" evidence="1">
    <location>
        <begin position="183"/>
        <end position="201"/>
    </location>
</feature>
<evidence type="ECO:0000256" key="1">
    <source>
        <dbReference type="SAM" id="Phobius"/>
    </source>
</evidence>
<proteinExistence type="predicted"/>
<feature type="transmembrane region" description="Helical" evidence="1">
    <location>
        <begin position="62"/>
        <end position="85"/>
    </location>
</feature>
<evidence type="ECO:0000313" key="3">
    <source>
        <dbReference type="Proteomes" id="UP000315369"/>
    </source>
</evidence>
<feature type="transmembrane region" description="Helical" evidence="1">
    <location>
        <begin position="97"/>
        <end position="115"/>
    </location>
</feature>
<feature type="transmembrane region" description="Helical" evidence="1">
    <location>
        <begin position="20"/>
        <end position="42"/>
    </location>
</feature>
<dbReference type="AlphaFoldDB" id="A0A540WYA3"/>
<name>A0A540WYA3_9BACT</name>
<comment type="caution">
    <text evidence="2">The sequence shown here is derived from an EMBL/GenBank/DDBJ whole genome shotgun (WGS) entry which is preliminary data.</text>
</comment>